<dbReference type="Gene3D" id="3.30.70.1060">
    <property type="entry name" value="Dimeric alpha+beta barrel"/>
    <property type="match status" value="1"/>
</dbReference>
<sequence length="120" mass="13344">MKYMIIIYGNQELWDSFSAEEFQKAVAEQDAFNRKFAETGELLGAYGNADASQAKTVRVRDGVPAVTDGPYLETKEYMASWYLVDVESEERALEIAAEVPYASIGAVEVWPILHEAADGE</sequence>
<dbReference type="AlphaFoldDB" id="A0A9W6UWX2"/>
<proteinExistence type="inferred from homology"/>
<dbReference type="PANTHER" id="PTHR35174">
    <property type="entry name" value="BLL7171 PROTEIN-RELATED"/>
    <property type="match status" value="1"/>
</dbReference>
<dbReference type="InterPro" id="IPR011008">
    <property type="entry name" value="Dimeric_a/b-barrel"/>
</dbReference>
<comment type="caution">
    <text evidence="3">The sequence shown here is derived from an EMBL/GenBank/DDBJ whole genome shotgun (WGS) entry which is preliminary data.</text>
</comment>
<accession>A0A9W6UWX2</accession>
<evidence type="ECO:0000259" key="2">
    <source>
        <dbReference type="Pfam" id="PF03795"/>
    </source>
</evidence>
<evidence type="ECO:0000313" key="3">
    <source>
        <dbReference type="EMBL" id="GLW64667.1"/>
    </source>
</evidence>
<protein>
    <recommendedName>
        <fullName evidence="2">YCII-related domain-containing protein</fullName>
    </recommendedName>
</protein>
<dbReference type="SUPFAM" id="SSF54909">
    <property type="entry name" value="Dimeric alpha+beta barrel"/>
    <property type="match status" value="1"/>
</dbReference>
<dbReference type="InterPro" id="IPR005545">
    <property type="entry name" value="YCII"/>
</dbReference>
<dbReference type="EMBL" id="BSRZ01000006">
    <property type="protein sequence ID" value="GLW64667.1"/>
    <property type="molecule type" value="Genomic_DNA"/>
</dbReference>
<keyword evidence="4" id="KW-1185">Reference proteome</keyword>
<reference evidence="3" key="1">
    <citation type="submission" date="2023-02" db="EMBL/GenBank/DDBJ databases">
        <title>Actinomadura rubrobrunea NBRC 14622.</title>
        <authorList>
            <person name="Ichikawa N."/>
            <person name="Sato H."/>
            <person name="Tonouchi N."/>
        </authorList>
    </citation>
    <scope>NUCLEOTIDE SEQUENCE</scope>
    <source>
        <strain evidence="3">NBRC 14622</strain>
    </source>
</reference>
<evidence type="ECO:0000313" key="4">
    <source>
        <dbReference type="Proteomes" id="UP001165124"/>
    </source>
</evidence>
<dbReference type="Pfam" id="PF03795">
    <property type="entry name" value="YCII"/>
    <property type="match status" value="1"/>
</dbReference>
<dbReference type="PANTHER" id="PTHR35174:SF3">
    <property type="entry name" value="BLL7171 PROTEIN"/>
    <property type="match status" value="1"/>
</dbReference>
<gene>
    <name evidence="3" type="ORF">Arub01_29110</name>
</gene>
<comment type="similarity">
    <text evidence="1">Belongs to the YciI family.</text>
</comment>
<evidence type="ECO:0000256" key="1">
    <source>
        <dbReference type="ARBA" id="ARBA00007689"/>
    </source>
</evidence>
<dbReference type="Proteomes" id="UP001165124">
    <property type="component" value="Unassembled WGS sequence"/>
</dbReference>
<name>A0A9W6UWX2_9ACTN</name>
<feature type="domain" description="YCII-related" evidence="2">
    <location>
        <begin position="1"/>
        <end position="113"/>
    </location>
</feature>
<organism evidence="3 4">
    <name type="scientific">Actinomadura rubrobrunea</name>
    <dbReference type="NCBI Taxonomy" id="115335"/>
    <lineage>
        <taxon>Bacteria</taxon>
        <taxon>Bacillati</taxon>
        <taxon>Actinomycetota</taxon>
        <taxon>Actinomycetes</taxon>
        <taxon>Streptosporangiales</taxon>
        <taxon>Thermomonosporaceae</taxon>
        <taxon>Actinomadura</taxon>
    </lineage>
</organism>